<evidence type="ECO:0000313" key="1">
    <source>
        <dbReference type="EMBL" id="SVA04793.1"/>
    </source>
</evidence>
<gene>
    <name evidence="1" type="ORF">METZ01_LOCUS57647</name>
</gene>
<dbReference type="EMBL" id="UINC01003265">
    <property type="protein sequence ID" value="SVA04793.1"/>
    <property type="molecule type" value="Genomic_DNA"/>
</dbReference>
<accession>A0A381STZ1</accession>
<sequence>MFFIAYIRTAIIDGGSTILPDFINAMNFLKLIILVCKISSSSKLGLLTNSKSFAIKQ</sequence>
<name>A0A381STZ1_9ZZZZ</name>
<proteinExistence type="predicted"/>
<protein>
    <submittedName>
        <fullName evidence="1">Uncharacterized protein</fullName>
    </submittedName>
</protein>
<organism evidence="1">
    <name type="scientific">marine metagenome</name>
    <dbReference type="NCBI Taxonomy" id="408172"/>
    <lineage>
        <taxon>unclassified sequences</taxon>
        <taxon>metagenomes</taxon>
        <taxon>ecological metagenomes</taxon>
    </lineage>
</organism>
<reference evidence="1" key="1">
    <citation type="submission" date="2018-05" db="EMBL/GenBank/DDBJ databases">
        <authorList>
            <person name="Lanie J.A."/>
            <person name="Ng W.-L."/>
            <person name="Kazmierczak K.M."/>
            <person name="Andrzejewski T.M."/>
            <person name="Davidsen T.M."/>
            <person name="Wayne K.J."/>
            <person name="Tettelin H."/>
            <person name="Glass J.I."/>
            <person name="Rusch D."/>
            <person name="Podicherti R."/>
            <person name="Tsui H.-C.T."/>
            <person name="Winkler M.E."/>
        </authorList>
    </citation>
    <scope>NUCLEOTIDE SEQUENCE</scope>
</reference>
<dbReference type="AlphaFoldDB" id="A0A381STZ1"/>